<keyword evidence="6 8" id="KW-0472">Membrane</keyword>
<evidence type="ECO:0000256" key="5">
    <source>
        <dbReference type="ARBA" id="ARBA00022989"/>
    </source>
</evidence>
<comment type="subcellular location">
    <subcellularLocation>
        <location evidence="1">Membrane</location>
        <topology evidence="1">Multi-pass membrane protein</topology>
    </subcellularLocation>
</comment>
<feature type="transmembrane region" description="Helical" evidence="8">
    <location>
        <begin position="87"/>
        <end position="105"/>
    </location>
</feature>
<dbReference type="Gene3D" id="3.40.50.300">
    <property type="entry name" value="P-loop containing nucleotide triphosphate hydrolases"/>
    <property type="match status" value="1"/>
</dbReference>
<dbReference type="PANTHER" id="PTHR24221">
    <property type="entry name" value="ATP-BINDING CASSETTE SUB-FAMILY B"/>
    <property type="match status" value="1"/>
</dbReference>
<dbReference type="SUPFAM" id="SSF90123">
    <property type="entry name" value="ABC transporter transmembrane region"/>
    <property type="match status" value="1"/>
</dbReference>
<feature type="transmembrane region" description="Helical" evidence="8">
    <location>
        <begin position="12"/>
        <end position="33"/>
    </location>
</feature>
<organism evidence="11 12">
    <name type="scientific">Zasmidium cellare</name>
    <name type="common">Wine cellar mold</name>
    <name type="synonym">Racodium cellare</name>
    <dbReference type="NCBI Taxonomy" id="395010"/>
    <lineage>
        <taxon>Eukaryota</taxon>
        <taxon>Fungi</taxon>
        <taxon>Dikarya</taxon>
        <taxon>Ascomycota</taxon>
        <taxon>Pezizomycotina</taxon>
        <taxon>Dothideomycetes</taxon>
        <taxon>Dothideomycetidae</taxon>
        <taxon>Mycosphaerellales</taxon>
        <taxon>Mycosphaerellaceae</taxon>
        <taxon>Zasmidium</taxon>
    </lineage>
</organism>
<evidence type="ECO:0008006" key="13">
    <source>
        <dbReference type="Google" id="ProtNLM"/>
    </source>
</evidence>
<dbReference type="InterPro" id="IPR036640">
    <property type="entry name" value="ABC1_TM_sf"/>
</dbReference>
<evidence type="ECO:0000256" key="8">
    <source>
        <dbReference type="SAM" id="Phobius"/>
    </source>
</evidence>
<dbReference type="Gene3D" id="1.20.1560.10">
    <property type="entry name" value="ABC transporter type 1, transmembrane domain"/>
    <property type="match status" value="1"/>
</dbReference>
<accession>A0ABR0E3D2</accession>
<protein>
    <recommendedName>
        <fullName evidence="13">ABC transporter</fullName>
    </recommendedName>
</protein>
<dbReference type="InterPro" id="IPR011527">
    <property type="entry name" value="ABC1_TM_dom"/>
</dbReference>
<feature type="domain" description="ABC transporter" evidence="9">
    <location>
        <begin position="607"/>
        <end position="841"/>
    </location>
</feature>
<dbReference type="InterPro" id="IPR003593">
    <property type="entry name" value="AAA+_ATPase"/>
</dbReference>
<evidence type="ECO:0000259" key="10">
    <source>
        <dbReference type="PROSITE" id="PS50929"/>
    </source>
</evidence>
<name>A0ABR0E3D2_ZASCE</name>
<evidence type="ECO:0000256" key="2">
    <source>
        <dbReference type="ARBA" id="ARBA00022692"/>
    </source>
</evidence>
<reference evidence="11 12" key="1">
    <citation type="journal article" date="2023" name="G3 (Bethesda)">
        <title>A chromosome-level genome assembly of Zasmidium syzygii isolated from banana leaves.</title>
        <authorList>
            <person name="van Westerhoven A.C."/>
            <person name="Mehrabi R."/>
            <person name="Talebi R."/>
            <person name="Steentjes M.B.F."/>
            <person name="Corcolon B."/>
            <person name="Chong P.A."/>
            <person name="Kema G.H.J."/>
            <person name="Seidl M.F."/>
        </authorList>
    </citation>
    <scope>NUCLEOTIDE SEQUENCE [LARGE SCALE GENOMIC DNA]</scope>
    <source>
        <strain evidence="11 12">P124</strain>
    </source>
</reference>
<feature type="transmembrane region" description="Helical" evidence="8">
    <location>
        <begin position="283"/>
        <end position="304"/>
    </location>
</feature>
<dbReference type="SUPFAM" id="SSF52540">
    <property type="entry name" value="P-loop containing nucleoside triphosphate hydrolases"/>
    <property type="match status" value="1"/>
</dbReference>
<feature type="transmembrane region" description="Helical" evidence="8">
    <location>
        <begin position="117"/>
        <end position="135"/>
    </location>
</feature>
<keyword evidence="12" id="KW-1185">Reference proteome</keyword>
<evidence type="ECO:0000256" key="6">
    <source>
        <dbReference type="ARBA" id="ARBA00023136"/>
    </source>
</evidence>
<sequence length="872" mass="96606">MMNTTQTSTALVALHLATPLAIIVYFIAAKITASCLLQQPSKSSGRRWRRYPAIALALAVTATVVAEGITTITQAFQQAQFSPGPDYSSYLLLLLATHSGLSLGLIENSTPIWHQYLGAWFVALALEVPIIALQGLTVPTNEYAESRMIFCVLRALCLLVLCLFTGFSILGDRRRSVKLDDESEALLAADANEASTNGTNGQPNGHTSKPARSPNDSLFSSAEDSDDENYDWGYDSDTEDPEGDKELRAQQKKRLQESGSWISYLSEYGIFVRMVVPRKAPRVQACIVLVGICIVAERILNILVPRQLGILVEDLTNFAGTGQVPWSSLGFWILYAALGSHAGVRLIREIAQLPVQQYGYKAIATISFEHVMTLSMDFHNEKNSGELMRAIEQGTNLQDLVNFMFFDVLPMFFDLVAAFVYVSILFDVYMAMILLAVGVAYIWIGAKVTSLSIKQRRNFNTTMREESKVQNEAINNWQTVSHFNRGKYESARYSNAVDAFNFAEWRYYLAFDLGGGAQNAVMFLGRVAVTVLAVYQVTQGTVAVRNFVTLVSYLDSIEEPFSLVSYSVRKITGMLTDSERLLQLLTTKPSITDAPDAKELVVTKGEVSFDHVDFAYDPRRPTLKNVDFTVKPGQTVALVGETGGGKSTTLKLLYRYYDVSAGAIRIDGQDIRGVTLDSLRDSFGMVPQDPSLFNFTIMENIKYARLDATDEEVMDACRAAAIHDKIMSFPDGYSAKVGERGVKLSGGELQRIAIARAMVRRPKIVLLDEATSMIDAETEAIIQQAFKRLTADRTTFIVAHRLSTIQHADLILVINNGEIVERGTHEELFEKNGKYVALWSKQLSKDVASRQQQALIEVEDEQSDSTLSSGEE</sequence>
<feature type="transmembrane region" description="Helical" evidence="8">
    <location>
        <begin position="324"/>
        <end position="344"/>
    </location>
</feature>
<dbReference type="Pfam" id="PF00005">
    <property type="entry name" value="ABC_tran"/>
    <property type="match status" value="1"/>
</dbReference>
<feature type="transmembrane region" description="Helical" evidence="8">
    <location>
        <begin position="428"/>
        <end position="446"/>
    </location>
</feature>
<dbReference type="InterPro" id="IPR027417">
    <property type="entry name" value="P-loop_NTPase"/>
</dbReference>
<dbReference type="PROSITE" id="PS50929">
    <property type="entry name" value="ABC_TM1F"/>
    <property type="match status" value="1"/>
</dbReference>
<feature type="compositionally biased region" description="Acidic residues" evidence="7">
    <location>
        <begin position="223"/>
        <end position="243"/>
    </location>
</feature>
<feature type="region of interest" description="Disordered" evidence="7">
    <location>
        <begin position="190"/>
        <end position="247"/>
    </location>
</feature>
<keyword evidence="2 8" id="KW-0812">Transmembrane</keyword>
<dbReference type="InterPro" id="IPR039421">
    <property type="entry name" value="Type_1_exporter"/>
</dbReference>
<keyword evidence="5 8" id="KW-1133">Transmembrane helix</keyword>
<feature type="transmembrane region" description="Helical" evidence="8">
    <location>
        <begin position="54"/>
        <end position="75"/>
    </location>
</feature>
<dbReference type="InterPro" id="IPR003439">
    <property type="entry name" value="ABC_transporter-like_ATP-bd"/>
</dbReference>
<evidence type="ECO:0000313" key="12">
    <source>
        <dbReference type="Proteomes" id="UP001305779"/>
    </source>
</evidence>
<feature type="compositionally biased region" description="Polar residues" evidence="7">
    <location>
        <begin position="196"/>
        <end position="207"/>
    </location>
</feature>
<evidence type="ECO:0000259" key="9">
    <source>
        <dbReference type="PROSITE" id="PS50893"/>
    </source>
</evidence>
<evidence type="ECO:0000256" key="4">
    <source>
        <dbReference type="ARBA" id="ARBA00022840"/>
    </source>
</evidence>
<feature type="domain" description="ABC transmembrane type-1" evidence="10">
    <location>
        <begin position="288"/>
        <end position="573"/>
    </location>
</feature>
<dbReference type="Proteomes" id="UP001305779">
    <property type="component" value="Unassembled WGS sequence"/>
</dbReference>
<dbReference type="PROSITE" id="PS00211">
    <property type="entry name" value="ABC_TRANSPORTER_1"/>
    <property type="match status" value="1"/>
</dbReference>
<evidence type="ECO:0000256" key="1">
    <source>
        <dbReference type="ARBA" id="ARBA00004141"/>
    </source>
</evidence>
<dbReference type="EMBL" id="JAXOVC010000011">
    <property type="protein sequence ID" value="KAK4495716.1"/>
    <property type="molecule type" value="Genomic_DNA"/>
</dbReference>
<feature type="transmembrane region" description="Helical" evidence="8">
    <location>
        <begin position="147"/>
        <end position="170"/>
    </location>
</feature>
<comment type="caution">
    <text evidence="11">The sequence shown here is derived from an EMBL/GenBank/DDBJ whole genome shotgun (WGS) entry which is preliminary data.</text>
</comment>
<dbReference type="CDD" id="cd18583">
    <property type="entry name" value="ABC_6TM_HMT1"/>
    <property type="match status" value="1"/>
</dbReference>
<keyword evidence="4" id="KW-0067">ATP-binding</keyword>
<evidence type="ECO:0000313" key="11">
    <source>
        <dbReference type="EMBL" id="KAK4495716.1"/>
    </source>
</evidence>
<dbReference type="InterPro" id="IPR017871">
    <property type="entry name" value="ABC_transporter-like_CS"/>
</dbReference>
<dbReference type="PANTHER" id="PTHR24221:SF503">
    <property type="entry name" value="MITOCHONDRIAL POTASSIUM CHANNEL ATP-BINDING SUBUNIT"/>
    <property type="match status" value="1"/>
</dbReference>
<gene>
    <name evidence="11" type="ORF">PRZ48_012984</name>
</gene>
<dbReference type="PROSITE" id="PS50893">
    <property type="entry name" value="ABC_TRANSPORTER_2"/>
    <property type="match status" value="1"/>
</dbReference>
<proteinExistence type="predicted"/>
<feature type="transmembrane region" description="Helical" evidence="8">
    <location>
        <begin position="400"/>
        <end position="422"/>
    </location>
</feature>
<dbReference type="SMART" id="SM00382">
    <property type="entry name" value="AAA"/>
    <property type="match status" value="1"/>
</dbReference>
<evidence type="ECO:0000256" key="3">
    <source>
        <dbReference type="ARBA" id="ARBA00022741"/>
    </source>
</evidence>
<dbReference type="Pfam" id="PF00664">
    <property type="entry name" value="ABC_membrane"/>
    <property type="match status" value="1"/>
</dbReference>
<evidence type="ECO:0000256" key="7">
    <source>
        <dbReference type="SAM" id="MobiDB-lite"/>
    </source>
</evidence>
<keyword evidence="3" id="KW-0547">Nucleotide-binding</keyword>